<dbReference type="Gene3D" id="3.10.129.110">
    <property type="entry name" value="Polyketide synthase dehydratase"/>
    <property type="match status" value="3"/>
</dbReference>
<dbReference type="FunFam" id="3.40.47.10:FF:000019">
    <property type="entry name" value="Polyketide synthase type I"/>
    <property type="match status" value="4"/>
</dbReference>
<keyword evidence="9" id="KW-0677">Repeat</keyword>
<comment type="caution">
    <text evidence="17">The sequence shown here is derived from an EMBL/GenBank/DDBJ whole genome shotgun (WGS) entry which is preliminary data.</text>
</comment>
<dbReference type="InterPro" id="IPR050091">
    <property type="entry name" value="PKS_NRPS_Biosynth_Enz"/>
</dbReference>
<evidence type="ECO:0000256" key="5">
    <source>
        <dbReference type="ARBA" id="ARBA00022450"/>
    </source>
</evidence>
<dbReference type="Gene3D" id="3.40.47.10">
    <property type="match status" value="4"/>
</dbReference>
<feature type="domain" description="PKS/mFAS DH" evidence="16">
    <location>
        <begin position="2470"/>
        <end position="2766"/>
    </location>
</feature>
<dbReference type="UniPathway" id="UPA00094"/>
<dbReference type="GO" id="GO:0005737">
    <property type="term" value="C:cytoplasm"/>
    <property type="evidence" value="ECO:0007669"/>
    <property type="project" value="UniProtKB-SubCell"/>
</dbReference>
<feature type="region of interest" description="C-terminal hotdog fold" evidence="12">
    <location>
        <begin position="4193"/>
        <end position="4332"/>
    </location>
</feature>
<dbReference type="PROSITE" id="PS00606">
    <property type="entry name" value="KS3_1"/>
    <property type="match status" value="2"/>
</dbReference>
<dbReference type="InterPro" id="IPR036736">
    <property type="entry name" value="ACP-like_sf"/>
</dbReference>
<feature type="domain" description="Carrier" evidence="14">
    <location>
        <begin position="3306"/>
        <end position="3379"/>
    </location>
</feature>
<dbReference type="SUPFAM" id="SSF47336">
    <property type="entry name" value="ACP-like"/>
    <property type="match status" value="5"/>
</dbReference>
<dbReference type="GO" id="GO:0006633">
    <property type="term" value="P:fatty acid biosynthetic process"/>
    <property type="evidence" value="ECO:0007669"/>
    <property type="project" value="UniProtKB-UniPathway"/>
</dbReference>
<feature type="region of interest" description="C-terminal hotdog fold" evidence="12">
    <location>
        <begin position="751"/>
        <end position="894"/>
    </location>
</feature>
<dbReference type="Gene3D" id="1.10.1240.100">
    <property type="match status" value="4"/>
</dbReference>
<dbReference type="Pfam" id="PF00109">
    <property type="entry name" value="ketoacyl-synt"/>
    <property type="match status" value="4"/>
</dbReference>
<sequence length="6588" mass="708928">MSNPLSSLIRRLTGQAPVQTPAADQGPAAGDIAVIGMACRVPGAADYQAFWENLAARRNSVDEIPASRWDWREYWGDPASEVNKSDARHAGCIDQVEAFDAKFFGISPASAHNMDPQQRIMLELSWHCLEDAGVLPSALAGSRTGVFIAAFNYDYKELLEGAGLPIEAYQSTGSAAAVIANRISHGFDLRGPSVLVDTACSGSLSAIHQALQSLRLGESELALAGGINLLLTPTRHISFAKTGMLSPSGSCKSFDEAADGYVRSEGAGVLLLKPLARALEDGDPIHGIIKGSAVNHCGKTHTLTYPSAQAQAAVIRAALDDARVAASSISYIEAHGTGTPKGDPIEIQGLSEAFAGAGESIAGQTCGIGSAKSNIGHLEAAAGVAGVIKVLLSFKAGQLPPLCHFSRLNPRIELRDSPFYPVAHLQPWQALPAGAGEAPVRRAGVSSFGFGGTNAHLVLEQARVVEPLPVTSTAPGWLIALSAKSEAGLRRQCTQLRDWLQGSGAQVALGAISQVLLTGREAMAYREAWVVRDKDELIRLLDNAAQASVANPVHSETDLSGREEAAQRLVQALSSEAARGSEPYLRQLNELAGHFLAGATIAFAGLFAGQPRRHLGLPGYAFARDRYWLPLAEVRGPATGHFLSIAEPSLADHVIADRHWVAGAVLLAVAAKAWGAGAGTALRFDRVVWLQPLALTGEGARVQVDLRRDGALSEFDVRADGLGHPLCSASIEALPVVPVLRDIAALRQRHGTAQLEGESLYARLRKVGMAYGPSYRALQQSWLDGNGSLLGRIVLSPAQSETAFPFAPQALDAAFQAALLLALELSGEGVRLGFSVGQLQIMGGLPERFWVQVTRRSASTGHWSFDIEWIGDDGRLCASATDFVLKAGAAAPKAHLCAVEWVAQDASQWLPSSPVEVGYTVVVGADERQADEWRRPFGSVLFLPAPVEASGQDWQRALSELAPFERLVWLAPEGCGEPWHAQSLIEAQDAGVMALFALCQGLFLMGLRQRPLELWVATTQALQVGSGQAHDPTHAAVHGLAGTLARECPSWQVRLADFQQQQPLPLDAFRCLPPQPAALSRAWRDGQWYQQALLPVDYPEVAPVYHQGGCYLIIGGAGGIGVAWTQRLIREHGAHVYWIGRRPLDENIRRDIQRLAGEGPAPTYLCADARDPKALAEAIERIRKQHGQLHGVIHAAMLMRGKSLERMDRETFRQVLSAKVDTGAALAEALRDEPLDFLLFFSSINAFERIANQGNYAAGCVFIDELAASLAQRLACRVAVIDWGYWSEVGALAGSAALEVLREREGTAPVELLPAMRAADFVLSGPLLHVAVTGSAAARPSGLELPDRQISLVPAGQDSVATTIRLFEAALNGRGSTQLRGGLTLPGLEALLCQVLLVQLCEAGLFAEPVGYSLDALYQRLQARAEGPVGVDRRWLEYSLKWLVQQGYLRSDEAAEPCYEALDETPVAEVWSAWDQALRDGQADPDRRAQVQLLDACLRALPAVLGGRTRATAVMFPEASMARVEGIYKHNAVSDYFNDVLTQAVLARVRAGRESAAAPVRILEIGAGTGGTSARVFEGLDGLGIEVGEYLYTDVSRAFLLHGQEAYGAGRPYLTYRLLDIEKDLVGQGLEIGGYDLVIATNVLHATADIRQVLRHAKAALKGDGWLLLNELSEASLFSHLTFGLLEGWWRYRDEALRLPGSPGLSSENWQRVLEEEGYRGVGFPARAFHGLGQQVIMARSDGVVRHARRVSPVQPPAVVEEAVTAVAEVAPAAQDNRQQVMQTLREVLAASLQFELADIRDDEPFADYGVDSITGVSAVRQLNTRLGLDLYTTCLFDYTSIERLAGYIVAQYPQLNVAAVPTTPPPEPQAQSRVEAPAPAPASDDTAIAIVGVSGRFPRSRNLEAFWTHLAAGENLVGRVERWDPQDCHPGMDPQAACASGGFVDGIEYFDPLFFNISPLEATYMDPQQRLFLQEAWNALADAGCMGERRRSDVSVYVGCEQGDYESLFSAGPPPQSFWGNAPSIIPARIAYYLDLQGPAIAVDTACSSSLVAIHMACQSLLAGDTAIGLAGGVFIQSTPAFYQKANRANMLSARGACHTFDSRADGFVPGEGVGVVVLKRLADALADRDHIHGLIRGSAINQDGASNGITAPSALSQQRLHESVHERFAIDPQSIQLVEAHGTGTRLGDPIEFKALNAAFSRNTSRKGYCAIGSVKSNMGHAATAAAMAGLFKLLLGMRHRQMPASLHFEQANPAIDFTASPFFVNTRLRDWPAGEGQPRRAAISSFGFSGTNAHMVVEQALSRLRPPSQVPLVLIGLDARTPEQLRQRVAELLGFCQQDNDFALLDMSYSLLTGRQRFEYRFLTLAVDRGELIGALQDWLQAYPPGVDTFAEAPLACHERLLHRVEEAAGQARSYLASLCAPALAFSRGEAADFSNVFNELDCQRLPLPGYPFARERYWVSDASADVPLLTSRVQASRAHPMGGAALVEDAADFEWTFDGDEYFLAQHRIGGQRVMPGVAFLEMVGVAQRQRHQAPESATLSLVNLAWQEPLRVTEASTRVRIRFNPPALAGGFDSFTLAGADGARLHCLGHCAVDEIAPPAPLDLENLKQLCSASVLGAEQCYRHFESVGIDYGPAFRGVEQSSVSAGHGAGAQLLARLERRADAGPGWRLEPGMADAALQAAAHWLVHDWPTPEALVPFSLERFDLFGTCGPRMWAHVVRREVLGRSAIPAVDISLADESGRVCARFSGLTFRAAGRPQGPDRGPTLWSEKWTPAQTSSGAGSEPVEDRLVIVAIAPARLQAERALAGLPWVRLVEQDLPLGEGYVQAAIALMTQLQSRIRNGGGRTLHLQLLVEAGDRQGLNDGLLGMLSSVAQEYPALKPQCLILDIESPEKDWAAALDSALTLGQTRLRWRHGRWEGSAWQPLPVQPAVAPWKSAGVYLITGGLGGLGRVLAQDIVRHAPGATLILATRQVAAAPGPEALERLYGSTARIDIRALDVSDLAATQRLVEQVLQRYGRLDGVLHVAGVTRDGYLLHKTGQALAEVFAPKVQGVLNLDSATAALKLDVFLLFSSISAQLGNVGQADYAAANRFMDGFARLRASEVERGLRSGTSLSIAWPYWEEGGLRIDAPSLARLHTAWGLTPMPSAVGLQVLYQALGQSQANLLVLYGVQAQARALLGETGAGPAPVEALATSALEPLEPWLCATAALLAGVPEADIDPEQPFADYGFDRVQREELFRRLAEHLDLAPHSLALSHCSCLREVCAQCAGHLPAASSIAAMEYPLTVDTHTATPTPNAQAFILALLRKLLVSVTRVAPEQLQDSRHFEHYGIDSLMVVQMTTELEKSFGALSKTLFFEHGSIEELAAYFLLRHGARLNELAPDAPSTSTPFAAQAPLPPVVTASAAVVAPSGSTSPPEPIAIVGLSGRYPQAANLQVFWQNLVEGLDCITEVPAQRWDPAQVLKPEGKSLSRWGGFIDGVDQFDPLFFNISPHDAEFMDPQERLFLQCAYETFEDAGLAQGLRSQGEAGRTGVYVGVMYQEYQLYGAEQTLLGRPMALSGSSASIANRVSWCLGLKGPSLAVDSMCSASLTAIHLACQGLRSGDCEVALAGGVNVNLHPNKYLGLAQGNFASSRGRCESFGAGGDGYVPAEGVGAVLLKPLSKALADGDRIYALVRGSQINHGGKANGFTVPNPNAQAQVISQALAAAAVDPRQVGYVEAHGTGTALGDPIELAGLAKAYGQRGPGEGRCALGSVKSNIGHCESAAGIAGLTKVLLQMRHGQLVPSLHSSELNPAIDFEHSPFVVQRELADWPRPTRQVDGVVRECPRLAGLSSFGAGGSNAHLIIEEYPLAAREVVPAAQQRPLPILLSAANAERLHELAERYLGFCDLAPGQGLLFEDLAYTLRTGREALNERLAFMAGSWEELRARLHEYLHERGEAGTLYSGSCRHGDSSVARLLGDDDLSRLQRQWVTAGRFEKLLELWINGVAIDWAALLESQGGRKVSLPTYPFARERYWYTGIHPDGPGINSLPGRHEVPVAGPLALVNSSGLEGLSYTTRVDGEESFLADHRVRGRRMMAGVAYLELARKALFQAGAQDVDGAAGLRLSDVFWLAPVVVEAEPVSLKIRLQPGSGGAVGFEILQGDGVSRVPGGEAIKVRGTLQRLALETPQRIDPQALLAQLRSAPGFQQPTSAQFYETFARLGIDYGPSHRCLSHLYSSEEQVLALIELAPGDLLSLERQPLHPSILDAALQATQLLNRGEQPLRVPFALGELLAYAPCAARMWVSARHSQGREGHDLELFDEQGTLCVSLKGLRVREWSASVTTDTALDTHALPAGDLLLAPDWAPLALQPGKISTAATLVIGADGLALEALRATGVNGLECRVALDDSVEQLLARFEALPPFDRLVLLLAPGSTRSLGDERLVEEQQALARQQLRLVQALLRCGFDKQALHYVVITRDAWSADAAQPAHAGIHGLAGSLAKEMPHWTVQALDLEQATALPWEQVFSVPVQGEETSRRLRDGVWWARQLVLYRPSANTTPVYRQGGVYVVIGGSGGLGRVWTEVVARDHAAQVVWLGRRPLDTSIEASLDDIARHGPRPLYLSVDATDSRQLQQANETILQRFGRIDGLVHSAIVLDDRGLANMSETQLQRSLAAKVDVSVRMAQVFARQPLDFVLFFSSLIAFTRNAGQANYALGCSFKDMFAARWRQESRVPVKTMNWGYWGGTGVVASDAYRQRMAREGIGSIEPREAMQAIETLLAGPLDQLAFIKTLAPLALPGSDASRQWLGQPSVSAVALDIEPAVRAWVSARDRHAAGLLERYRDGARRHQAPLCQVLLVQLREAGLFAEPGGYSLDALYQRLQARAQGPVGVDRRWLEHSLKWLAGQGYLSGDAALEPRYTLLRGIPAAEAWAAWEQVLGEGEANPDRRAQVQLLDACLRALPAVLGGRTRATQVMFPDSSMALVEGIYKHNAVSDYFNDVLIQAVLARVRAGRENATVPVRILEIGAGTGGTSARLLEALDGLGIEVGEYAYTDVSRAFLLHGQEAYGAGRPYLAYRLLDIEKDLIGQGLEIGGYDLVIATNVLHATADIRQVLRHAKAALKGDGWLLLNELSEASLFSHLTFGLLEGWWRYRDETLRLPGSPGLSSENWQRVLEDEGYRGVGFPAQSFHGLGQQVIMARSDGVARLSRQVAQVPVVAPTVAIDSGQSQAAAVRPEPVAAAVDLRAGVRQVVMACVATALKVALEVIEPDESFSDYGLDSITGVNLVRVLDEQLGINLGTTALFDFSTATRLATHIVEQHGASLRLPGVATSASPAVAPVPVQPSVSSAPAAEPWPVARPEVAEEKPPARPSLEREPIAIIGMSGRFPQADSLEQLWQHLAAGHDLTGPVRRWDLASGDDAEPARGRCNRGGLLERIDGFDPLFFNISGLEASCMDPQQRLFLEESWTALEDAGYVADAVAGRKVGVYVGCSAGDYRSLFVETPPAQAFWGNASSIVPARIAYYLDLQGPAIAVDTACSSSLVAIHLACQALWTSEIEMALAGGVFVQSTAAFYQSAQNAGMLSPTGHCHSFDQRADGFVPAEGVGVVILKRLSQAQADGDNIQAVISGSGINQDGASNGITAPSARSQERLIRQVHEDFAIAPASISLVEAHGTGTPLGDPIEFEGLKRAFGDEGGRNGYCALGSIKANLGHCVTAAGVAGVLKVALALRHGQLPPAAGFAVGNPAIDFARSPFFVNRQLSAWNGIDGGVRRATVSSFGFSGTNAHLVMQQPPLPVLRGGESSPPWLIVLSARSVAQLRQQAENLLGYAATQASLDTAAVAFTLMVGRKHHEFRLALVVTDAAQLLACLRDWLKGRESAAVQVGHWEARSFVEQPAALEAARAALIRLAGNRDAQARGEALATVAQAFVQGYGLDYPSLFTPAERRRLSLPTYPFERQSYWVAPALQAPSTVAPVVVKEETPNRWLFCEEQWREQDLPASLDWSARIKALSGAHVAVVTSQPQRFSAFARLIEALWAQAASTAPTLEHLDPRIGSNSGRLPDAVFFLGHAATAGQVPQPGALDEIETVFQVSRRLMAADWEHAVEYFHVHGPALATSECDGQALYGFARSATLENSHHGWTLLQHQADAQADDLQLIVREWLAGERQGSEVAMLRYQGTQRLRRHLVQRPRAEGEVQRFRRHGHYLLVGGLGPVGELLCQELARTFQARLSIVSRSAPDAELQARCDVLRALGASVHYSAVDITDRAALQAVVEQRVGAVGELHGVIHLARLVDDGLIVDKTWAAFQRSIAAKVQGTINLDQVTARQPLDFFMLFSSMAAYGIRGSADYGYAAAFQNAFVGHRQRLERQGERRGVSMAHCWGAWCVDRYMPDNRPAHLQALGLGLIDIQSAFAYLHASPDSGVVGALAVVDAAQACRGLGIEPLSDPAATVSSPLASLHAQLLAWEQQCRDGSILDPAVWCQVVGEHDLDLLDEATIDRLDRLFFAGEATAPMPDEAPAVRASTLAQVREVVARVLQVPDPDLDESFPRYGLDSVGAMQVASALSRALGRIVEPRWLVQYATIRTLAGYLQTTAEGALK</sequence>
<dbReference type="Pfam" id="PF02801">
    <property type="entry name" value="Ketoacyl-synt_C"/>
    <property type="match status" value="4"/>
</dbReference>
<dbReference type="SMART" id="SM00825">
    <property type="entry name" value="PKS_KS"/>
    <property type="match status" value="4"/>
</dbReference>
<dbReference type="CDD" id="cd08953">
    <property type="entry name" value="KR_2_SDR_x"/>
    <property type="match status" value="3"/>
</dbReference>
<dbReference type="InterPro" id="IPR006162">
    <property type="entry name" value="Ppantetheine_attach_site"/>
</dbReference>
<dbReference type="GO" id="GO:0004312">
    <property type="term" value="F:fatty acid synthase activity"/>
    <property type="evidence" value="ECO:0007669"/>
    <property type="project" value="TreeGrafter"/>
</dbReference>
<evidence type="ECO:0000259" key="16">
    <source>
        <dbReference type="PROSITE" id="PS52019"/>
    </source>
</evidence>
<dbReference type="SMART" id="SM00823">
    <property type="entry name" value="PKS_PP"/>
    <property type="match status" value="5"/>
</dbReference>
<dbReference type="SUPFAM" id="SSF53335">
    <property type="entry name" value="S-adenosyl-L-methionine-dependent methyltransferases"/>
    <property type="match status" value="2"/>
</dbReference>
<dbReference type="InterPro" id="IPR020807">
    <property type="entry name" value="PKS_DH"/>
</dbReference>
<feature type="domain" description="Carrier" evidence="14">
    <location>
        <begin position="5234"/>
        <end position="5308"/>
    </location>
</feature>
<evidence type="ECO:0000256" key="10">
    <source>
        <dbReference type="ARBA" id="ARBA00023268"/>
    </source>
</evidence>
<dbReference type="Pfam" id="PF14765">
    <property type="entry name" value="PS-DH"/>
    <property type="match status" value="3"/>
</dbReference>
<protein>
    <submittedName>
        <fullName evidence="17">SDR family NAD(P)-dependent oxidoreductase</fullName>
    </submittedName>
</protein>
<dbReference type="GO" id="GO:0004315">
    <property type="term" value="F:3-oxoacyl-[acyl-carrier-protein] synthase activity"/>
    <property type="evidence" value="ECO:0007669"/>
    <property type="project" value="InterPro"/>
</dbReference>
<dbReference type="EMBL" id="JACAPU010000012">
    <property type="protein sequence ID" value="NWB46764.1"/>
    <property type="molecule type" value="Genomic_DNA"/>
</dbReference>
<dbReference type="InterPro" id="IPR018201">
    <property type="entry name" value="Ketoacyl_synth_AS"/>
</dbReference>
<dbReference type="SMART" id="SM00826">
    <property type="entry name" value="PKS_DH"/>
    <property type="match status" value="3"/>
</dbReference>
<comment type="pathway">
    <text evidence="3">Lipid metabolism; fatty acid biosynthesis.</text>
</comment>
<evidence type="ECO:0000256" key="6">
    <source>
        <dbReference type="ARBA" id="ARBA00022490"/>
    </source>
</evidence>
<feature type="region of interest" description="N-terminal hotdog fold" evidence="12">
    <location>
        <begin position="614"/>
        <end position="738"/>
    </location>
</feature>
<evidence type="ECO:0000259" key="15">
    <source>
        <dbReference type="PROSITE" id="PS52004"/>
    </source>
</evidence>
<dbReference type="InterPro" id="IPR013217">
    <property type="entry name" value="Methyltransf_12"/>
</dbReference>
<keyword evidence="10" id="KW-0511">Multifunctional enzyme</keyword>
<dbReference type="GO" id="GO:0005886">
    <property type="term" value="C:plasma membrane"/>
    <property type="evidence" value="ECO:0007669"/>
    <property type="project" value="TreeGrafter"/>
</dbReference>
<dbReference type="InterPro" id="IPR049900">
    <property type="entry name" value="PKS_mFAS_DH"/>
</dbReference>
<dbReference type="InterPro" id="IPR057326">
    <property type="entry name" value="KR_dom"/>
</dbReference>
<feature type="active site" description="Proton donor; for dehydratase activity" evidence="12">
    <location>
        <position position="2681"/>
    </location>
</feature>
<dbReference type="InterPro" id="IPR042104">
    <property type="entry name" value="PKS_dehydratase_sf"/>
</dbReference>
<dbReference type="Proteomes" id="UP000582981">
    <property type="component" value="Unassembled WGS sequence"/>
</dbReference>
<dbReference type="Pfam" id="PF22621">
    <property type="entry name" value="CurL-like_PKS_C"/>
    <property type="match status" value="1"/>
</dbReference>
<feature type="region of interest" description="C-terminal hotdog fold" evidence="12">
    <location>
        <begin position="2617"/>
        <end position="2766"/>
    </location>
</feature>
<feature type="active site" description="Proton acceptor; for dehydratase activity" evidence="12">
    <location>
        <position position="4076"/>
    </location>
</feature>
<dbReference type="InterPro" id="IPR014030">
    <property type="entry name" value="Ketoacyl_synth_N"/>
</dbReference>
<feature type="region of interest" description="N-terminal hotdog fold" evidence="12">
    <location>
        <begin position="2470"/>
        <end position="2603"/>
    </location>
</feature>
<feature type="region of interest" description="Disordered" evidence="13">
    <location>
        <begin position="2760"/>
        <end position="2788"/>
    </location>
</feature>
<evidence type="ECO:0000256" key="8">
    <source>
        <dbReference type="ARBA" id="ARBA00022679"/>
    </source>
</evidence>
<reference evidence="17 18" key="1">
    <citation type="submission" date="2020-04" db="EMBL/GenBank/DDBJ databases">
        <title>Molecular characterization of pseudomonads from Agaricus bisporus reveal novel blotch 2 pathogens in Western Europe.</title>
        <authorList>
            <person name="Taparia T."/>
            <person name="Krijger M."/>
            <person name="Haynes E."/>
            <person name="Elpinstone J.G."/>
            <person name="Noble R."/>
            <person name="Van Der Wolf J."/>
        </authorList>
    </citation>
    <scope>NUCLEOTIDE SEQUENCE [LARGE SCALE GENOMIC DNA]</scope>
    <source>
        <strain evidence="17 18">F1001</strain>
    </source>
</reference>
<dbReference type="CDD" id="cd00833">
    <property type="entry name" value="PKS"/>
    <property type="match status" value="4"/>
</dbReference>
<feature type="active site" description="Proton donor; for dehydratase activity" evidence="12">
    <location>
        <position position="812"/>
    </location>
</feature>
<name>A0A7Y7WDS7_9PSED</name>
<dbReference type="Gene3D" id="3.40.50.150">
    <property type="entry name" value="Vaccinia Virus protein VP39"/>
    <property type="match status" value="2"/>
</dbReference>
<dbReference type="Pfam" id="PF08242">
    <property type="entry name" value="Methyltransf_12"/>
    <property type="match status" value="2"/>
</dbReference>
<dbReference type="SUPFAM" id="SSF51735">
    <property type="entry name" value="NAD(P)-binding Rossmann-fold domains"/>
    <property type="match status" value="6"/>
</dbReference>
<feature type="domain" description="PKS/mFAS DH" evidence="16">
    <location>
        <begin position="614"/>
        <end position="894"/>
    </location>
</feature>
<dbReference type="SMART" id="SM01294">
    <property type="entry name" value="PKS_PP_betabranch"/>
    <property type="match status" value="2"/>
</dbReference>
<keyword evidence="5" id="KW-0596">Phosphopantetheine</keyword>
<keyword evidence="7" id="KW-0597">Phosphoprotein</keyword>
<dbReference type="InterPro" id="IPR036291">
    <property type="entry name" value="NAD(P)-bd_dom_sf"/>
</dbReference>
<accession>A0A7Y7WDS7</accession>
<organism evidence="17 18">
    <name type="scientific">Pseudomonas gingeri</name>
    <dbReference type="NCBI Taxonomy" id="117681"/>
    <lineage>
        <taxon>Bacteria</taxon>
        <taxon>Pseudomonadati</taxon>
        <taxon>Pseudomonadota</taxon>
        <taxon>Gammaproteobacteria</taxon>
        <taxon>Pseudomonadales</taxon>
        <taxon>Pseudomonadaceae</taxon>
        <taxon>Pseudomonas</taxon>
    </lineage>
</organism>
<feature type="domain" description="Carrier" evidence="14">
    <location>
        <begin position="6508"/>
        <end position="6583"/>
    </location>
</feature>
<dbReference type="InterPro" id="IPR013968">
    <property type="entry name" value="PKS_KR"/>
</dbReference>
<evidence type="ECO:0000259" key="14">
    <source>
        <dbReference type="PROSITE" id="PS50075"/>
    </source>
</evidence>
<evidence type="ECO:0000256" key="1">
    <source>
        <dbReference type="ARBA" id="ARBA00004496"/>
    </source>
</evidence>
<evidence type="ECO:0000256" key="7">
    <source>
        <dbReference type="ARBA" id="ARBA00022553"/>
    </source>
</evidence>
<proteinExistence type="inferred from homology"/>
<dbReference type="InterPro" id="IPR049552">
    <property type="entry name" value="PKS_DH_N"/>
</dbReference>
<feature type="active site" description="Proton acceptor; for dehydratase activity" evidence="12">
    <location>
        <position position="2511"/>
    </location>
</feature>
<feature type="compositionally biased region" description="Low complexity" evidence="13">
    <location>
        <begin position="5330"/>
        <end position="5346"/>
    </location>
</feature>
<feature type="active site" description="Proton donor; for dehydratase activity" evidence="12">
    <location>
        <position position="4255"/>
    </location>
</feature>
<feature type="region of interest" description="N-terminal hotdog fold" evidence="12">
    <location>
        <begin position="4043"/>
        <end position="4175"/>
    </location>
</feature>
<dbReference type="InterPro" id="IPR032821">
    <property type="entry name" value="PKS_assoc"/>
</dbReference>
<dbReference type="PROSITE" id="PS52004">
    <property type="entry name" value="KS3_2"/>
    <property type="match status" value="4"/>
</dbReference>
<feature type="active site" description="Proton acceptor; for dehydratase activity" evidence="12">
    <location>
        <position position="653"/>
    </location>
</feature>
<dbReference type="Pfam" id="PF08659">
    <property type="entry name" value="KR"/>
    <property type="match status" value="4"/>
</dbReference>
<comment type="pathway">
    <text evidence="2">Antibiotic biosynthesis.</text>
</comment>
<dbReference type="Gene3D" id="3.40.50.720">
    <property type="entry name" value="NAD(P)-binding Rossmann-like Domain"/>
    <property type="match status" value="4"/>
</dbReference>
<feature type="region of interest" description="Disordered" evidence="13">
    <location>
        <begin position="5330"/>
        <end position="5359"/>
    </location>
</feature>
<dbReference type="InterPro" id="IPR029063">
    <property type="entry name" value="SAM-dependent_MTases_sf"/>
</dbReference>
<comment type="subcellular location">
    <subcellularLocation>
        <location evidence="1">Cytoplasm</location>
    </subcellularLocation>
</comment>
<evidence type="ECO:0000256" key="12">
    <source>
        <dbReference type="PROSITE-ProRule" id="PRU01363"/>
    </source>
</evidence>
<dbReference type="InterPro" id="IPR009081">
    <property type="entry name" value="PP-bd_ACP"/>
</dbReference>
<evidence type="ECO:0000256" key="13">
    <source>
        <dbReference type="SAM" id="MobiDB-lite"/>
    </source>
</evidence>
<dbReference type="Gene3D" id="1.10.1200.10">
    <property type="entry name" value="ACP-like"/>
    <property type="match status" value="5"/>
</dbReference>
<keyword evidence="8" id="KW-0808">Transferase</keyword>
<evidence type="ECO:0000256" key="9">
    <source>
        <dbReference type="ARBA" id="ARBA00022737"/>
    </source>
</evidence>
<dbReference type="Pfam" id="PF00550">
    <property type="entry name" value="PP-binding"/>
    <property type="match status" value="5"/>
</dbReference>
<dbReference type="PANTHER" id="PTHR43775">
    <property type="entry name" value="FATTY ACID SYNTHASE"/>
    <property type="match status" value="1"/>
</dbReference>
<feature type="domain" description="Ketosynthase family 3 (KS3)" evidence="15">
    <location>
        <begin position="29"/>
        <end position="461"/>
    </location>
</feature>
<evidence type="ECO:0000256" key="2">
    <source>
        <dbReference type="ARBA" id="ARBA00004792"/>
    </source>
</evidence>
<evidence type="ECO:0000313" key="18">
    <source>
        <dbReference type="Proteomes" id="UP000582981"/>
    </source>
</evidence>
<dbReference type="GO" id="GO:0031177">
    <property type="term" value="F:phosphopantetheine binding"/>
    <property type="evidence" value="ECO:0007669"/>
    <property type="project" value="InterPro"/>
</dbReference>
<evidence type="ECO:0000256" key="4">
    <source>
        <dbReference type="ARBA" id="ARBA00006484"/>
    </source>
</evidence>
<feature type="region of interest" description="Disordered" evidence="13">
    <location>
        <begin position="1862"/>
        <end position="1882"/>
    </location>
</feature>
<dbReference type="InterPro" id="IPR016039">
    <property type="entry name" value="Thiolase-like"/>
</dbReference>
<dbReference type="Pfam" id="PF22336">
    <property type="entry name" value="RhiE-like_linker"/>
    <property type="match status" value="1"/>
</dbReference>
<dbReference type="SUPFAM" id="SSF53901">
    <property type="entry name" value="Thiolase-like"/>
    <property type="match status" value="4"/>
</dbReference>
<dbReference type="PROSITE" id="PS52019">
    <property type="entry name" value="PKS_MFAS_DH"/>
    <property type="match status" value="3"/>
</dbReference>
<comment type="function">
    <text evidence="11">Involved in production of the polyketide antibiotic thailandamide.</text>
</comment>
<dbReference type="GO" id="GO:0071770">
    <property type="term" value="P:DIM/DIP cell wall layer assembly"/>
    <property type="evidence" value="ECO:0007669"/>
    <property type="project" value="TreeGrafter"/>
</dbReference>
<gene>
    <name evidence="17" type="ORF">HX829_09670</name>
</gene>
<feature type="domain" description="Ketosynthase family 3 (KS3)" evidence="15">
    <location>
        <begin position="3423"/>
        <end position="3854"/>
    </location>
</feature>
<dbReference type="Pfam" id="PF16197">
    <property type="entry name" value="KAsynt_C_assoc"/>
    <property type="match status" value="2"/>
</dbReference>
<dbReference type="InterPro" id="IPR014031">
    <property type="entry name" value="Ketoacyl_synth_C"/>
</dbReference>
<feature type="domain" description="PKS/mFAS DH" evidence="16">
    <location>
        <begin position="4043"/>
        <end position="4332"/>
    </location>
</feature>
<dbReference type="InterPro" id="IPR020806">
    <property type="entry name" value="PKS_PP-bd"/>
</dbReference>
<dbReference type="PROSITE" id="PS00012">
    <property type="entry name" value="PHOSPHOPANTETHEINE"/>
    <property type="match status" value="2"/>
</dbReference>
<evidence type="ECO:0000256" key="3">
    <source>
        <dbReference type="ARBA" id="ARBA00005194"/>
    </source>
</evidence>
<dbReference type="PANTHER" id="PTHR43775:SF37">
    <property type="entry name" value="SI:DKEY-61P9.11"/>
    <property type="match status" value="1"/>
</dbReference>
<evidence type="ECO:0000313" key="17">
    <source>
        <dbReference type="EMBL" id="NWB46764.1"/>
    </source>
</evidence>
<dbReference type="InterPro" id="IPR049551">
    <property type="entry name" value="PKS_DH_C"/>
</dbReference>
<feature type="domain" description="Carrier" evidence="14">
    <location>
        <begin position="1776"/>
        <end position="1853"/>
    </location>
</feature>
<dbReference type="RefSeq" id="WP_177143947.1">
    <property type="nucleotide sequence ID" value="NZ_JACAPU010000012.1"/>
</dbReference>
<dbReference type="PROSITE" id="PS50075">
    <property type="entry name" value="CARRIER"/>
    <property type="match status" value="4"/>
</dbReference>
<dbReference type="InterPro" id="IPR020841">
    <property type="entry name" value="PKS_Beta-ketoAc_synthase_dom"/>
</dbReference>
<feature type="domain" description="Ketosynthase family 3 (KS3)" evidence="15">
    <location>
        <begin position="1886"/>
        <end position="2302"/>
    </location>
</feature>
<keyword evidence="6" id="KW-0963">Cytoplasm</keyword>
<comment type="similarity">
    <text evidence="4">Belongs to the short-chain dehydrogenases/reductases (SDR) family.</text>
</comment>
<evidence type="ECO:0000256" key="11">
    <source>
        <dbReference type="ARBA" id="ARBA00054155"/>
    </source>
</evidence>
<dbReference type="SMART" id="SM00822">
    <property type="entry name" value="PKS_KR"/>
    <property type="match status" value="4"/>
</dbReference>
<dbReference type="Pfam" id="PF21089">
    <property type="entry name" value="PKS_DH_N"/>
    <property type="match status" value="3"/>
</dbReference>
<dbReference type="InterPro" id="IPR054514">
    <property type="entry name" value="RhiE-like_linker"/>
</dbReference>
<feature type="domain" description="Ketosynthase family 3 (KS3)" evidence="15">
    <location>
        <begin position="5363"/>
        <end position="5780"/>
    </location>
</feature>
<feature type="compositionally biased region" description="Basic and acidic residues" evidence="13">
    <location>
        <begin position="5349"/>
        <end position="5359"/>
    </location>
</feature>
<dbReference type="CDD" id="cd02440">
    <property type="entry name" value="AdoMet_MTases"/>
    <property type="match status" value="2"/>
</dbReference>